<evidence type="ECO:0000313" key="3">
    <source>
        <dbReference type="Proteomes" id="UP000189681"/>
    </source>
</evidence>
<dbReference type="AlphaFoldDB" id="A0A1V4AS05"/>
<dbReference type="Proteomes" id="UP000189681">
    <property type="component" value="Unassembled WGS sequence"/>
</dbReference>
<keyword evidence="1" id="KW-0812">Transmembrane</keyword>
<keyword evidence="1" id="KW-0472">Membrane</keyword>
<organism evidence="2 3">
    <name type="scientific">Candidatus Brocadia carolinensis</name>
    <dbReference type="NCBI Taxonomy" id="1004156"/>
    <lineage>
        <taxon>Bacteria</taxon>
        <taxon>Pseudomonadati</taxon>
        <taxon>Planctomycetota</taxon>
        <taxon>Candidatus Brocadiia</taxon>
        <taxon>Candidatus Brocadiales</taxon>
        <taxon>Candidatus Brocadiaceae</taxon>
        <taxon>Candidatus Brocadia</taxon>
    </lineage>
</organism>
<feature type="transmembrane region" description="Helical" evidence="1">
    <location>
        <begin position="56"/>
        <end position="76"/>
    </location>
</feature>
<reference evidence="2 3" key="1">
    <citation type="journal article" date="2017" name="Water Res.">
        <title>Discovery and metagenomic analysis of an anammox bacterial enrichment related to Candidatus "Brocadia caroliniensis" in a full-scale glycerol-fed nitritation-denitritation separate centrate treatment process.</title>
        <authorList>
            <person name="Park H."/>
            <person name="Brotto A.C."/>
            <person name="van Loosdrecht M.C."/>
            <person name="Chandran K."/>
        </authorList>
    </citation>
    <scope>NUCLEOTIDE SEQUENCE [LARGE SCALE GENOMIC DNA]</scope>
    <source>
        <strain evidence="2">26THWARD</strain>
    </source>
</reference>
<feature type="transmembrane region" description="Helical" evidence="1">
    <location>
        <begin position="25"/>
        <end position="44"/>
    </location>
</feature>
<sequence length="191" mass="20520">MSEPAVTPDRSADQARIAVPQGPRVLFWGIFGSLLGSAPALLLLPGVQGPAAPWNVLAPLLWACFVGWPITHYWSASLHDRITLLRKGLITGGWLSPEEQKQYPGRVPWVPAWIGLFERPFFALPTGLDVHGGAAFIGVWIGIKLAGGWQVWSRGSTYGRAILFAGILENAMSVIFGVVAGCVIRVALKAA</sequence>
<evidence type="ECO:0000256" key="1">
    <source>
        <dbReference type="SAM" id="Phobius"/>
    </source>
</evidence>
<keyword evidence="1" id="KW-1133">Transmembrane helix</keyword>
<gene>
    <name evidence="2" type="ORF">AYP45_12095</name>
</gene>
<proteinExistence type="predicted"/>
<name>A0A1V4AS05_9BACT</name>
<dbReference type="EMBL" id="AYTS01000108">
    <property type="protein sequence ID" value="OOP55902.1"/>
    <property type="molecule type" value="Genomic_DNA"/>
</dbReference>
<comment type="caution">
    <text evidence="2">The sequence shown here is derived from an EMBL/GenBank/DDBJ whole genome shotgun (WGS) entry which is preliminary data.</text>
</comment>
<feature type="transmembrane region" description="Helical" evidence="1">
    <location>
        <begin position="163"/>
        <end position="188"/>
    </location>
</feature>
<feature type="transmembrane region" description="Helical" evidence="1">
    <location>
        <begin position="121"/>
        <end position="143"/>
    </location>
</feature>
<accession>A0A1V4AS05</accession>
<protein>
    <submittedName>
        <fullName evidence="2">Uncharacterized protein</fullName>
    </submittedName>
</protein>
<evidence type="ECO:0000313" key="2">
    <source>
        <dbReference type="EMBL" id="OOP55902.1"/>
    </source>
</evidence>